<reference evidence="2 3" key="1">
    <citation type="submission" date="2016-12" db="EMBL/GenBank/DDBJ databases">
        <authorList>
            <person name="Song W.-J."/>
            <person name="Kurnit D.M."/>
        </authorList>
    </citation>
    <scope>NUCLEOTIDE SEQUENCE [LARGE SCALE GENOMIC DNA]</scope>
    <source>
        <strain evidence="2 3">DSM 11393</strain>
    </source>
</reference>
<feature type="region of interest" description="Disordered" evidence="1">
    <location>
        <begin position="1"/>
        <end position="81"/>
    </location>
</feature>
<dbReference type="Proteomes" id="UP000186469">
    <property type="component" value="Unassembled WGS sequence"/>
</dbReference>
<feature type="compositionally biased region" description="Polar residues" evidence="1">
    <location>
        <begin position="1"/>
        <end position="16"/>
    </location>
</feature>
<sequence>MPNAQSGGQSGWQPDKQSSEEYRNERGGTFGNESQPLEPTRDAKAEEQHRIDQAFERLARIHQDSESRNTPSHSRGQELSR</sequence>
<name>A0A1M7T9W6_9BACT</name>
<evidence type="ECO:0000313" key="3">
    <source>
        <dbReference type="Proteomes" id="UP000186469"/>
    </source>
</evidence>
<dbReference type="EMBL" id="FRDI01000009">
    <property type="protein sequence ID" value="SHN67496.1"/>
    <property type="molecule type" value="Genomic_DNA"/>
</dbReference>
<proteinExistence type="predicted"/>
<organism evidence="2 3">
    <name type="scientific">Desulfovibrio litoralis DSM 11393</name>
    <dbReference type="NCBI Taxonomy" id="1121455"/>
    <lineage>
        <taxon>Bacteria</taxon>
        <taxon>Pseudomonadati</taxon>
        <taxon>Thermodesulfobacteriota</taxon>
        <taxon>Desulfovibrionia</taxon>
        <taxon>Desulfovibrionales</taxon>
        <taxon>Desulfovibrionaceae</taxon>
        <taxon>Desulfovibrio</taxon>
    </lineage>
</organism>
<dbReference type="RefSeq" id="WP_143145530.1">
    <property type="nucleotide sequence ID" value="NZ_FRDI01000009.1"/>
</dbReference>
<keyword evidence="3" id="KW-1185">Reference proteome</keyword>
<evidence type="ECO:0000313" key="2">
    <source>
        <dbReference type="EMBL" id="SHN67496.1"/>
    </source>
</evidence>
<accession>A0A1M7T9W6</accession>
<protein>
    <submittedName>
        <fullName evidence="2">Uncharacterized protein</fullName>
    </submittedName>
</protein>
<evidence type="ECO:0000256" key="1">
    <source>
        <dbReference type="SAM" id="MobiDB-lite"/>
    </source>
</evidence>
<gene>
    <name evidence="2" type="ORF">SAMN02745728_01755</name>
</gene>
<feature type="compositionally biased region" description="Basic and acidic residues" evidence="1">
    <location>
        <begin position="17"/>
        <end position="26"/>
    </location>
</feature>
<dbReference type="AlphaFoldDB" id="A0A1M7T9W6"/>
<feature type="compositionally biased region" description="Basic and acidic residues" evidence="1">
    <location>
        <begin position="39"/>
        <end position="67"/>
    </location>
</feature>